<dbReference type="Gene3D" id="3.40.50.410">
    <property type="entry name" value="von Willebrand factor, type A domain"/>
    <property type="match status" value="1"/>
</dbReference>
<evidence type="ECO:0000256" key="5">
    <source>
        <dbReference type="SAM" id="Phobius"/>
    </source>
</evidence>
<keyword evidence="4 5" id="KW-0472">Membrane</keyword>
<comment type="caution">
    <text evidence="7">The sequence shown here is derived from an EMBL/GenBank/DDBJ whole genome shotgun (WGS) entry which is preliminary data.</text>
</comment>
<dbReference type="PANTHER" id="PTHR22550">
    <property type="entry name" value="SPORE GERMINATION PROTEIN"/>
    <property type="match status" value="1"/>
</dbReference>
<feature type="domain" description="VWFA" evidence="6">
    <location>
        <begin position="84"/>
        <end position="285"/>
    </location>
</feature>
<reference evidence="7" key="1">
    <citation type="journal article" date="2021" name="mSystems">
        <title>Bacteria and Archaea Synergistically Convert Glycine Betaine to Biogenic Methane in the Formosa Cold Seep of the South China Sea.</title>
        <authorList>
            <person name="Li L."/>
            <person name="Zhang W."/>
            <person name="Zhang S."/>
            <person name="Song L."/>
            <person name="Sun Q."/>
            <person name="Zhang H."/>
            <person name="Xiang H."/>
            <person name="Dong X."/>
        </authorList>
    </citation>
    <scope>NUCLEOTIDE SEQUENCE</scope>
    <source>
        <strain evidence="7">ZWT</strain>
    </source>
</reference>
<dbReference type="Pfam" id="PF00092">
    <property type="entry name" value="VWA"/>
    <property type="match status" value="1"/>
</dbReference>
<dbReference type="PANTHER" id="PTHR22550:SF5">
    <property type="entry name" value="LEUCINE ZIPPER PROTEIN 4"/>
    <property type="match status" value="1"/>
</dbReference>
<dbReference type="InterPro" id="IPR036465">
    <property type="entry name" value="vWFA_dom_sf"/>
</dbReference>
<dbReference type="RefSeq" id="WP_250859476.1">
    <property type="nucleotide sequence ID" value="NZ_JAGSOJ010000002.1"/>
</dbReference>
<protein>
    <submittedName>
        <fullName evidence="7">VWA domain-containing protein</fullName>
    </submittedName>
</protein>
<accession>A0A9J6P2Z5</accession>
<evidence type="ECO:0000256" key="2">
    <source>
        <dbReference type="ARBA" id="ARBA00022692"/>
    </source>
</evidence>
<dbReference type="AlphaFoldDB" id="A0A9J6P2Z5"/>
<keyword evidence="8" id="KW-1185">Reference proteome</keyword>
<evidence type="ECO:0000256" key="3">
    <source>
        <dbReference type="ARBA" id="ARBA00022989"/>
    </source>
</evidence>
<reference evidence="7" key="2">
    <citation type="submission" date="2021-04" db="EMBL/GenBank/DDBJ databases">
        <authorList>
            <person name="Dong X."/>
        </authorList>
    </citation>
    <scope>NUCLEOTIDE SEQUENCE</scope>
    <source>
        <strain evidence="7">ZWT</strain>
    </source>
</reference>
<proteinExistence type="predicted"/>
<evidence type="ECO:0000313" key="7">
    <source>
        <dbReference type="EMBL" id="MCM1990441.1"/>
    </source>
</evidence>
<name>A0A9J6P2Z5_9CLOT</name>
<dbReference type="EMBL" id="JAGSOJ010000002">
    <property type="protein sequence ID" value="MCM1990441.1"/>
    <property type="molecule type" value="Genomic_DNA"/>
</dbReference>
<feature type="transmembrane region" description="Helical" evidence="5">
    <location>
        <begin position="49"/>
        <end position="68"/>
    </location>
</feature>
<dbReference type="SUPFAM" id="SSF53300">
    <property type="entry name" value="vWA-like"/>
    <property type="match status" value="1"/>
</dbReference>
<dbReference type="Proteomes" id="UP001056429">
    <property type="component" value="Unassembled WGS sequence"/>
</dbReference>
<gene>
    <name evidence="7" type="ORF">KDK92_11985</name>
</gene>
<keyword evidence="1" id="KW-1003">Cell membrane</keyword>
<keyword evidence="2 5" id="KW-0812">Transmembrane</keyword>
<evidence type="ECO:0000256" key="1">
    <source>
        <dbReference type="ARBA" id="ARBA00022475"/>
    </source>
</evidence>
<keyword evidence="3 5" id="KW-1133">Transmembrane helix</keyword>
<dbReference type="PROSITE" id="PS50234">
    <property type="entry name" value="VWFA"/>
    <property type="match status" value="1"/>
</dbReference>
<feature type="transmembrane region" description="Helical" evidence="5">
    <location>
        <begin position="304"/>
        <end position="322"/>
    </location>
</feature>
<feature type="transmembrane region" description="Helical" evidence="5">
    <location>
        <begin position="12"/>
        <end position="28"/>
    </location>
</feature>
<dbReference type="SMART" id="SM00327">
    <property type="entry name" value="VWA"/>
    <property type="match status" value="1"/>
</dbReference>
<evidence type="ECO:0000313" key="8">
    <source>
        <dbReference type="Proteomes" id="UP001056429"/>
    </source>
</evidence>
<dbReference type="InterPro" id="IPR002035">
    <property type="entry name" value="VWF_A"/>
</dbReference>
<sequence length="329" mass="36672">MNNLDFKYPLNIFYLVIPVLVLCILILGSRKKEKIMKMIKLQDESRFKLLRNILIVLGIGIMVLSLMGPQTFKGVSEVEGRGLDIYVLIDTSKSMLVEDIKPSRISRAVNITEKILDNLHGDRIGFIPFSSSAYVQMPLTDDYSMAKMFLNVVDTDMISGGGSNIGNAVKLAQKSFNETSAGNKVIIILSDGEDHNSKSVEVVNSLKDEKLKVFTVGIGTEKGGLIPVYDPQSGKKTGYKKDRNGEAIVSKLDSASLRNIASEGNGTYYGSTVKGDEIDSLLKEITKLERSTFKSRKINDYRQIYQYFLGLGLLLFIFAYILPERRNVK</sequence>
<evidence type="ECO:0000256" key="4">
    <source>
        <dbReference type="ARBA" id="ARBA00023136"/>
    </source>
</evidence>
<dbReference type="InterPro" id="IPR050768">
    <property type="entry name" value="UPF0353/GerABKA_families"/>
</dbReference>
<organism evidence="7 8">
    <name type="scientific">Oceanirhabdus seepicola</name>
    <dbReference type="NCBI Taxonomy" id="2828781"/>
    <lineage>
        <taxon>Bacteria</taxon>
        <taxon>Bacillati</taxon>
        <taxon>Bacillota</taxon>
        <taxon>Clostridia</taxon>
        <taxon>Eubacteriales</taxon>
        <taxon>Clostridiaceae</taxon>
        <taxon>Oceanirhabdus</taxon>
    </lineage>
</organism>
<evidence type="ECO:0000259" key="6">
    <source>
        <dbReference type="PROSITE" id="PS50234"/>
    </source>
</evidence>